<evidence type="ECO:0000313" key="9">
    <source>
        <dbReference type="Proteomes" id="UP000244005"/>
    </source>
</evidence>
<dbReference type="PANTHER" id="PTHR11101:SF94">
    <property type="entry name" value="PHOSPHATE TRANSPORTER"/>
    <property type="match status" value="1"/>
</dbReference>
<dbReference type="Proteomes" id="UP000244005">
    <property type="component" value="Unassembled WGS sequence"/>
</dbReference>
<evidence type="ECO:0000256" key="2">
    <source>
        <dbReference type="ARBA" id="ARBA00022448"/>
    </source>
</evidence>
<evidence type="ECO:0000256" key="1">
    <source>
        <dbReference type="ARBA" id="ARBA00004141"/>
    </source>
</evidence>
<keyword evidence="2" id="KW-0813">Transport</keyword>
<dbReference type="GO" id="GO:0016020">
    <property type="term" value="C:membrane"/>
    <property type="evidence" value="ECO:0007669"/>
    <property type="project" value="UniProtKB-SubCell"/>
</dbReference>
<name>A0A2R6WVZ8_MARPO</name>
<protein>
    <recommendedName>
        <fullName evidence="10">Phosphate transporter</fullName>
    </recommendedName>
</protein>
<accession>A0A2R6WVZ8</accession>
<keyword evidence="5 7" id="KW-1133">Transmembrane helix</keyword>
<dbReference type="Pfam" id="PF01384">
    <property type="entry name" value="PHO4"/>
    <property type="match status" value="1"/>
</dbReference>
<organism evidence="8 9">
    <name type="scientific">Marchantia polymorpha</name>
    <name type="common">Common liverwort</name>
    <name type="synonym">Marchantia aquatica</name>
    <dbReference type="NCBI Taxonomy" id="3197"/>
    <lineage>
        <taxon>Eukaryota</taxon>
        <taxon>Viridiplantae</taxon>
        <taxon>Streptophyta</taxon>
        <taxon>Embryophyta</taxon>
        <taxon>Marchantiophyta</taxon>
        <taxon>Marchantiopsida</taxon>
        <taxon>Marchantiidae</taxon>
        <taxon>Marchantiales</taxon>
        <taxon>Marchantiaceae</taxon>
        <taxon>Marchantia</taxon>
    </lineage>
</organism>
<feature type="transmembrane region" description="Helical" evidence="7">
    <location>
        <begin position="78"/>
        <end position="97"/>
    </location>
</feature>
<evidence type="ECO:0000256" key="7">
    <source>
        <dbReference type="SAM" id="Phobius"/>
    </source>
</evidence>
<keyword evidence="3" id="KW-0592">Phosphate transport</keyword>
<dbReference type="PANTHER" id="PTHR11101">
    <property type="entry name" value="PHOSPHATE TRANSPORTER"/>
    <property type="match status" value="1"/>
</dbReference>
<keyword evidence="6 7" id="KW-0472">Membrane</keyword>
<evidence type="ECO:0000256" key="5">
    <source>
        <dbReference type="ARBA" id="ARBA00022989"/>
    </source>
</evidence>
<dbReference type="GO" id="GO:0005315">
    <property type="term" value="F:phosphate transmembrane transporter activity"/>
    <property type="evidence" value="ECO:0000318"/>
    <property type="project" value="GO_Central"/>
</dbReference>
<keyword evidence="4 7" id="KW-0812">Transmembrane</keyword>
<dbReference type="GO" id="GO:0035435">
    <property type="term" value="P:phosphate ion transmembrane transport"/>
    <property type="evidence" value="ECO:0000318"/>
    <property type="project" value="GO_Central"/>
</dbReference>
<comment type="subcellular location">
    <subcellularLocation>
        <location evidence="1">Membrane</location>
        <topology evidence="1">Multi-pass membrane protein</topology>
    </subcellularLocation>
</comment>
<proteinExistence type="predicted"/>
<dbReference type="OrthoDB" id="260807at2759"/>
<evidence type="ECO:0000256" key="6">
    <source>
        <dbReference type="ARBA" id="ARBA00023136"/>
    </source>
</evidence>
<evidence type="ECO:0000256" key="3">
    <source>
        <dbReference type="ARBA" id="ARBA00022592"/>
    </source>
</evidence>
<gene>
    <name evidence="8" type="ORF">MARPO_0054s0118</name>
</gene>
<dbReference type="OMA" id="DANTEYM"/>
<evidence type="ECO:0000256" key="4">
    <source>
        <dbReference type="ARBA" id="ARBA00022692"/>
    </source>
</evidence>
<dbReference type="EMBL" id="KZ772726">
    <property type="protein sequence ID" value="PTQ38017.1"/>
    <property type="molecule type" value="Genomic_DNA"/>
</dbReference>
<dbReference type="InterPro" id="IPR001204">
    <property type="entry name" value="Phos_transporter"/>
</dbReference>
<feature type="transmembrane region" description="Helical" evidence="7">
    <location>
        <begin position="38"/>
        <end position="58"/>
    </location>
</feature>
<reference evidence="9" key="1">
    <citation type="journal article" date="2017" name="Cell">
        <title>Insights into land plant evolution garnered from the Marchantia polymorpha genome.</title>
        <authorList>
            <person name="Bowman J.L."/>
            <person name="Kohchi T."/>
            <person name="Yamato K.T."/>
            <person name="Jenkins J."/>
            <person name="Shu S."/>
            <person name="Ishizaki K."/>
            <person name="Yamaoka S."/>
            <person name="Nishihama R."/>
            <person name="Nakamura Y."/>
            <person name="Berger F."/>
            <person name="Adam C."/>
            <person name="Aki S.S."/>
            <person name="Althoff F."/>
            <person name="Araki T."/>
            <person name="Arteaga-Vazquez M.A."/>
            <person name="Balasubrmanian S."/>
            <person name="Barry K."/>
            <person name="Bauer D."/>
            <person name="Boehm C.R."/>
            <person name="Briginshaw L."/>
            <person name="Caballero-Perez J."/>
            <person name="Catarino B."/>
            <person name="Chen F."/>
            <person name="Chiyoda S."/>
            <person name="Chovatia M."/>
            <person name="Davies K.M."/>
            <person name="Delmans M."/>
            <person name="Demura T."/>
            <person name="Dierschke T."/>
            <person name="Dolan L."/>
            <person name="Dorantes-Acosta A.E."/>
            <person name="Eklund D.M."/>
            <person name="Florent S.N."/>
            <person name="Flores-Sandoval E."/>
            <person name="Fujiyama A."/>
            <person name="Fukuzawa H."/>
            <person name="Galik B."/>
            <person name="Grimanelli D."/>
            <person name="Grimwood J."/>
            <person name="Grossniklaus U."/>
            <person name="Hamada T."/>
            <person name="Haseloff J."/>
            <person name="Hetherington A.J."/>
            <person name="Higo A."/>
            <person name="Hirakawa Y."/>
            <person name="Hundley H.N."/>
            <person name="Ikeda Y."/>
            <person name="Inoue K."/>
            <person name="Inoue S.I."/>
            <person name="Ishida S."/>
            <person name="Jia Q."/>
            <person name="Kakita M."/>
            <person name="Kanazawa T."/>
            <person name="Kawai Y."/>
            <person name="Kawashima T."/>
            <person name="Kennedy M."/>
            <person name="Kinose K."/>
            <person name="Kinoshita T."/>
            <person name="Kohara Y."/>
            <person name="Koide E."/>
            <person name="Komatsu K."/>
            <person name="Kopischke S."/>
            <person name="Kubo M."/>
            <person name="Kyozuka J."/>
            <person name="Lagercrantz U."/>
            <person name="Lin S.S."/>
            <person name="Lindquist E."/>
            <person name="Lipzen A.M."/>
            <person name="Lu C.W."/>
            <person name="De Luna E."/>
            <person name="Martienssen R.A."/>
            <person name="Minamino N."/>
            <person name="Mizutani M."/>
            <person name="Mizutani M."/>
            <person name="Mochizuki N."/>
            <person name="Monte I."/>
            <person name="Mosher R."/>
            <person name="Nagasaki H."/>
            <person name="Nakagami H."/>
            <person name="Naramoto S."/>
            <person name="Nishitani K."/>
            <person name="Ohtani M."/>
            <person name="Okamoto T."/>
            <person name="Okumura M."/>
            <person name="Phillips J."/>
            <person name="Pollak B."/>
            <person name="Reinders A."/>
            <person name="Rovekamp M."/>
            <person name="Sano R."/>
            <person name="Sawa S."/>
            <person name="Schmid M.W."/>
            <person name="Shirakawa M."/>
            <person name="Solano R."/>
            <person name="Spunde A."/>
            <person name="Suetsugu N."/>
            <person name="Sugano S."/>
            <person name="Sugiyama A."/>
            <person name="Sun R."/>
            <person name="Suzuki Y."/>
            <person name="Takenaka M."/>
            <person name="Takezawa D."/>
            <person name="Tomogane H."/>
            <person name="Tsuzuki M."/>
            <person name="Ueda T."/>
            <person name="Umeda M."/>
            <person name="Ward J.M."/>
            <person name="Watanabe Y."/>
            <person name="Yazaki K."/>
            <person name="Yokoyama R."/>
            <person name="Yoshitake Y."/>
            <person name="Yotsui I."/>
            <person name="Zachgo S."/>
            <person name="Schmutz J."/>
        </authorList>
    </citation>
    <scope>NUCLEOTIDE SEQUENCE [LARGE SCALE GENOMIC DNA]</scope>
    <source>
        <strain evidence="9">Tak-1</strain>
    </source>
</reference>
<keyword evidence="9" id="KW-1185">Reference proteome</keyword>
<dbReference type="AlphaFoldDB" id="A0A2R6WVZ8"/>
<evidence type="ECO:0000313" key="8">
    <source>
        <dbReference type="EMBL" id="PTQ38017.1"/>
    </source>
</evidence>
<evidence type="ECO:0008006" key="10">
    <source>
        <dbReference type="Google" id="ProtNLM"/>
    </source>
</evidence>
<sequence length="183" mass="19702">MDVDIHQVINDDQKIADIHEAAELFEPRVEYAFSYLQVFSAICVIFAHGAGEVGYMAGPLATIWDVYLKGQLSSTVRPPIWVVLIAALGLVIGLATYGYNVCRAMGVKLAKLTPTRGFAAELATAFVIMIGSQYGLPTSSSQCITGAIVGVGILEGAKGVNWTLFVKQFFSWVATLFVTGFES</sequence>